<keyword evidence="3" id="KW-0238">DNA-binding</keyword>
<dbReference type="SUPFAM" id="SSF53850">
    <property type="entry name" value="Periplasmic binding protein-like II"/>
    <property type="match status" value="1"/>
</dbReference>
<dbReference type="PANTHER" id="PTHR30419:SF28">
    <property type="entry name" value="HTH-TYPE TRANSCRIPTIONAL REGULATOR BSDA"/>
    <property type="match status" value="1"/>
</dbReference>
<dbReference type="GO" id="GO:0003677">
    <property type="term" value="F:DNA binding"/>
    <property type="evidence" value="ECO:0007669"/>
    <property type="project" value="UniProtKB-KW"/>
</dbReference>
<dbReference type="InterPro" id="IPR005119">
    <property type="entry name" value="LysR_subst-bd"/>
</dbReference>
<dbReference type="PATRIC" id="fig|1629550.3.peg.2544"/>
<dbReference type="InterPro" id="IPR036390">
    <property type="entry name" value="WH_DNA-bd_sf"/>
</dbReference>
<dbReference type="InterPro" id="IPR036388">
    <property type="entry name" value="WH-like_DNA-bd_sf"/>
</dbReference>
<evidence type="ECO:0000256" key="2">
    <source>
        <dbReference type="ARBA" id="ARBA00023015"/>
    </source>
</evidence>
<evidence type="ECO:0000256" key="4">
    <source>
        <dbReference type="ARBA" id="ARBA00023163"/>
    </source>
</evidence>
<keyword evidence="4" id="KW-0804">Transcription</keyword>
<gene>
    <name evidence="6" type="ORF">VN21_15380</name>
</gene>
<comment type="similarity">
    <text evidence="1">Belongs to the LysR transcriptional regulatory family.</text>
</comment>
<dbReference type="Gene3D" id="1.10.10.10">
    <property type="entry name" value="Winged helix-like DNA-binding domain superfamily/Winged helix DNA-binding domain"/>
    <property type="match status" value="1"/>
</dbReference>
<accession>A0A0M3DFH2</accession>
<comment type="caution">
    <text evidence="6">The sequence shown here is derived from an EMBL/GenBank/DDBJ whole genome shotgun (WGS) entry which is preliminary data.</text>
</comment>
<dbReference type="FunFam" id="1.10.10.10:FF:000001">
    <property type="entry name" value="LysR family transcriptional regulator"/>
    <property type="match status" value="1"/>
</dbReference>
<evidence type="ECO:0000313" key="7">
    <source>
        <dbReference type="Proteomes" id="UP000034407"/>
    </source>
</evidence>
<dbReference type="SUPFAM" id="SSF46785">
    <property type="entry name" value="Winged helix' DNA-binding domain"/>
    <property type="match status" value="1"/>
</dbReference>
<dbReference type="GO" id="GO:0005829">
    <property type="term" value="C:cytosol"/>
    <property type="evidence" value="ECO:0007669"/>
    <property type="project" value="TreeGrafter"/>
</dbReference>
<sequence length="289" mass="32995">MELLHLKYFQTVAKTQHMTNAAKKLHIVQPALSRIINSLEKEIGVDLFDRNGKNISLNSNGEMFLKTVNESLSVLENGVKELLDTNNQSKPEIKLLVLAGSNTLPNLILNFKKIHPDTTFKLLQHADGEIDYKNFDFCISSTLDEVHDPFSITLLEEELFIGMPSNHPLATKNAIFLEEISDENFISFQSNKPFRTISYSLCKYAGFNPTIVFESDVPSIVKQLISAGLGISFIPEISWDIHEDDSLKLLRVIDPICKRYINISWHPDNYISKYAKEFRDFAVEYYSML</sequence>
<dbReference type="PROSITE" id="PS50931">
    <property type="entry name" value="HTH_LYSR"/>
    <property type="match status" value="1"/>
</dbReference>
<evidence type="ECO:0000256" key="1">
    <source>
        <dbReference type="ARBA" id="ARBA00009437"/>
    </source>
</evidence>
<name>A0A0M3DFH2_9FIRM</name>
<keyword evidence="7" id="KW-1185">Reference proteome</keyword>
<proteinExistence type="inferred from homology"/>
<dbReference type="PANTHER" id="PTHR30419">
    <property type="entry name" value="HTH-TYPE TRANSCRIPTIONAL REGULATOR YBHD"/>
    <property type="match status" value="1"/>
</dbReference>
<dbReference type="RefSeq" id="WP_046824028.1">
    <property type="nucleotide sequence ID" value="NZ_LBBT01000312.1"/>
</dbReference>
<protein>
    <recommendedName>
        <fullName evidence="5">HTH lysR-type domain-containing protein</fullName>
    </recommendedName>
</protein>
<dbReference type="Pfam" id="PF00126">
    <property type="entry name" value="HTH_1"/>
    <property type="match status" value="1"/>
</dbReference>
<evidence type="ECO:0000313" key="6">
    <source>
        <dbReference type="EMBL" id="KKY00224.1"/>
    </source>
</evidence>
<dbReference type="Pfam" id="PF03466">
    <property type="entry name" value="LysR_substrate"/>
    <property type="match status" value="1"/>
</dbReference>
<dbReference type="PRINTS" id="PR00039">
    <property type="entry name" value="HTHLYSR"/>
</dbReference>
<dbReference type="GO" id="GO:0003700">
    <property type="term" value="F:DNA-binding transcription factor activity"/>
    <property type="evidence" value="ECO:0007669"/>
    <property type="project" value="InterPro"/>
</dbReference>
<dbReference type="Proteomes" id="UP000034407">
    <property type="component" value="Unassembled WGS sequence"/>
</dbReference>
<dbReference type="OrthoDB" id="1652954at2"/>
<dbReference type="EMBL" id="LBBT01000312">
    <property type="protein sequence ID" value="KKY00224.1"/>
    <property type="molecule type" value="Genomic_DNA"/>
</dbReference>
<reference evidence="6 7" key="1">
    <citation type="submission" date="2015-04" db="EMBL/GenBank/DDBJ databases">
        <title>Microcin producing Clostridium sp. JC272T.</title>
        <authorList>
            <person name="Jyothsna T."/>
            <person name="Sasikala C."/>
            <person name="Ramana C."/>
        </authorList>
    </citation>
    <scope>NUCLEOTIDE SEQUENCE [LARGE SCALE GENOMIC DNA]</scope>
    <source>
        <strain evidence="6 7">JC272</strain>
    </source>
</reference>
<dbReference type="Gene3D" id="3.40.190.290">
    <property type="match status" value="1"/>
</dbReference>
<dbReference type="InterPro" id="IPR000847">
    <property type="entry name" value="LysR_HTH_N"/>
</dbReference>
<evidence type="ECO:0000259" key="5">
    <source>
        <dbReference type="PROSITE" id="PS50931"/>
    </source>
</evidence>
<feature type="domain" description="HTH lysR-type" evidence="5">
    <location>
        <begin position="1"/>
        <end position="58"/>
    </location>
</feature>
<dbReference type="AlphaFoldDB" id="A0A0M3DFH2"/>
<organism evidence="6 7">
    <name type="scientific">Paraclostridium benzoelyticum</name>
    <dbReference type="NCBI Taxonomy" id="1629550"/>
    <lineage>
        <taxon>Bacteria</taxon>
        <taxon>Bacillati</taxon>
        <taxon>Bacillota</taxon>
        <taxon>Clostridia</taxon>
        <taxon>Peptostreptococcales</taxon>
        <taxon>Peptostreptococcaceae</taxon>
        <taxon>Paraclostridium</taxon>
    </lineage>
</organism>
<dbReference type="InterPro" id="IPR050950">
    <property type="entry name" value="HTH-type_LysR_regulators"/>
</dbReference>
<evidence type="ECO:0000256" key="3">
    <source>
        <dbReference type="ARBA" id="ARBA00023125"/>
    </source>
</evidence>
<keyword evidence="2" id="KW-0805">Transcription regulation</keyword>